<evidence type="ECO:0000256" key="7">
    <source>
        <dbReference type="ARBA" id="ARBA00022801"/>
    </source>
</evidence>
<keyword evidence="19" id="KW-1185">Reference proteome</keyword>
<keyword evidence="13 17" id="KW-0961">Cell wall biogenesis/degradation</keyword>
<evidence type="ECO:0000256" key="3">
    <source>
        <dbReference type="ARBA" id="ARBA00012374"/>
    </source>
</evidence>
<keyword evidence="10 17" id="KW-1133">Transmembrane helix</keyword>
<evidence type="ECO:0000256" key="12">
    <source>
        <dbReference type="ARBA" id="ARBA00023251"/>
    </source>
</evidence>
<evidence type="ECO:0000256" key="14">
    <source>
        <dbReference type="ARBA" id="ARBA00032707"/>
    </source>
</evidence>
<dbReference type="EMBL" id="JAMXFF010000017">
    <property type="protein sequence ID" value="MCT7967200.1"/>
    <property type="molecule type" value="Genomic_DNA"/>
</dbReference>
<dbReference type="InterPro" id="IPR003824">
    <property type="entry name" value="UppP"/>
</dbReference>
<evidence type="ECO:0000256" key="9">
    <source>
        <dbReference type="ARBA" id="ARBA00022984"/>
    </source>
</evidence>
<feature type="transmembrane region" description="Helical" evidence="17">
    <location>
        <begin position="192"/>
        <end position="210"/>
    </location>
</feature>
<comment type="subcellular location">
    <subcellularLocation>
        <location evidence="1 17">Cell membrane</location>
        <topology evidence="1 17">Multi-pass membrane protein</topology>
    </subcellularLocation>
</comment>
<gene>
    <name evidence="17" type="primary">uppP</name>
    <name evidence="18" type="ORF">NG799_12720</name>
</gene>
<evidence type="ECO:0000256" key="13">
    <source>
        <dbReference type="ARBA" id="ARBA00023316"/>
    </source>
</evidence>
<dbReference type="PANTHER" id="PTHR30622:SF4">
    <property type="entry name" value="UNDECAPRENYL-DIPHOSPHATASE"/>
    <property type="match status" value="1"/>
</dbReference>
<reference evidence="18 19" key="1">
    <citation type="journal article" date="2022" name="Front. Microbiol.">
        <title>High genomic differentiation and limited gene flow indicate recent cryptic speciation within the genus Laspinema (cyanobacteria).</title>
        <authorList>
            <person name="Stanojkovic A."/>
            <person name="Skoupy S."/>
            <person name="Skaloud P."/>
            <person name="Dvorak P."/>
        </authorList>
    </citation>
    <scope>NUCLEOTIDE SEQUENCE [LARGE SCALE GENOMIC DNA]</scope>
    <source>
        <strain evidence="18 19">D2a</strain>
    </source>
</reference>
<evidence type="ECO:0000256" key="10">
    <source>
        <dbReference type="ARBA" id="ARBA00022989"/>
    </source>
</evidence>
<evidence type="ECO:0000256" key="1">
    <source>
        <dbReference type="ARBA" id="ARBA00004651"/>
    </source>
</evidence>
<dbReference type="RefSeq" id="WP_368006797.1">
    <property type="nucleotide sequence ID" value="NZ_JAMXFF010000017.1"/>
</dbReference>
<dbReference type="NCBIfam" id="NF001394">
    <property type="entry name" value="PRK00281.2-5"/>
    <property type="match status" value="1"/>
</dbReference>
<keyword evidence="6 17" id="KW-0812">Transmembrane</keyword>
<keyword evidence="8 17" id="KW-0133">Cell shape</keyword>
<evidence type="ECO:0000256" key="15">
    <source>
        <dbReference type="ARBA" id="ARBA00032932"/>
    </source>
</evidence>
<proteinExistence type="inferred from homology"/>
<dbReference type="HAMAP" id="MF_01006">
    <property type="entry name" value="Undec_diphosphatase"/>
    <property type="match status" value="1"/>
</dbReference>
<evidence type="ECO:0000256" key="5">
    <source>
        <dbReference type="ARBA" id="ARBA00022475"/>
    </source>
</evidence>
<comment type="function">
    <text evidence="17">Catalyzes the dephosphorylation of undecaprenyl diphosphate (UPP). Confers resistance to bacitracin.</text>
</comment>
<evidence type="ECO:0000256" key="8">
    <source>
        <dbReference type="ARBA" id="ARBA00022960"/>
    </source>
</evidence>
<dbReference type="Proteomes" id="UP001525890">
    <property type="component" value="Unassembled WGS sequence"/>
</dbReference>
<feature type="transmembrane region" description="Helical" evidence="17">
    <location>
        <begin position="294"/>
        <end position="317"/>
    </location>
</feature>
<dbReference type="NCBIfam" id="TIGR00753">
    <property type="entry name" value="undec_PP_bacA"/>
    <property type="match status" value="1"/>
</dbReference>
<feature type="transmembrane region" description="Helical" evidence="17">
    <location>
        <begin position="262"/>
        <end position="282"/>
    </location>
</feature>
<feature type="transmembrane region" description="Helical" evidence="17">
    <location>
        <begin position="329"/>
        <end position="348"/>
    </location>
</feature>
<keyword evidence="7 17" id="KW-0378">Hydrolase</keyword>
<dbReference type="Pfam" id="PF02673">
    <property type="entry name" value="BacA"/>
    <property type="match status" value="1"/>
</dbReference>
<keyword evidence="5 17" id="KW-1003">Cell membrane</keyword>
<protein>
    <recommendedName>
        <fullName evidence="4 17">Undecaprenyl-diphosphatase</fullName>
        <ecNumber evidence="3 17">3.6.1.27</ecNumber>
    </recommendedName>
    <alternativeName>
        <fullName evidence="15 17">Bacitracin resistance protein</fullName>
    </alternativeName>
    <alternativeName>
        <fullName evidence="14 17">Undecaprenyl pyrophosphate phosphatase</fullName>
    </alternativeName>
</protein>
<evidence type="ECO:0000256" key="4">
    <source>
        <dbReference type="ARBA" id="ARBA00021581"/>
    </source>
</evidence>
<comment type="catalytic activity">
    <reaction evidence="16 17">
        <text>di-trans,octa-cis-undecaprenyl diphosphate + H2O = di-trans,octa-cis-undecaprenyl phosphate + phosphate + H(+)</text>
        <dbReference type="Rhea" id="RHEA:28094"/>
        <dbReference type="ChEBI" id="CHEBI:15377"/>
        <dbReference type="ChEBI" id="CHEBI:15378"/>
        <dbReference type="ChEBI" id="CHEBI:43474"/>
        <dbReference type="ChEBI" id="CHEBI:58405"/>
        <dbReference type="ChEBI" id="CHEBI:60392"/>
        <dbReference type="EC" id="3.6.1.27"/>
    </reaction>
</comment>
<dbReference type="PANTHER" id="PTHR30622">
    <property type="entry name" value="UNDECAPRENYL-DIPHOSPHATASE"/>
    <property type="match status" value="1"/>
</dbReference>
<sequence>MGLSRNQFFTLGSFGAIGMAIATTGKALSSELLGSSHVTDITTSLAGLTSSPQILAATETASDIMEMTEPETPINLFQAIVLGFVQGMTEFIPISSTAHLQVVPVALGWGDPGVAFTAVLQLGSIGSVLWYFWTDLSTLVNGAVRALVRREYDDQDFRIVLGILVGSLPIIVFGLIIKYVIPEFYDENLRTITVIAVVSILMAILLGIAERFGARKRNFGQLTLKDGLLMGLAEVLALVPGFSRSGSTITAGLFMGLDRTTAARFSFLLGIPAITLAGLVELKDLLTSNLDNIGMVPLVGGLISSAVFSYLSIAWLINFLKTQSTWVFIWYRIAFGCVILMALALGWIQG</sequence>
<evidence type="ECO:0000256" key="2">
    <source>
        <dbReference type="ARBA" id="ARBA00010621"/>
    </source>
</evidence>
<evidence type="ECO:0000256" key="17">
    <source>
        <dbReference type="HAMAP-Rule" id="MF_01006"/>
    </source>
</evidence>
<feature type="transmembrane region" description="Helical" evidence="17">
    <location>
        <begin position="160"/>
        <end position="180"/>
    </location>
</feature>
<dbReference type="EC" id="3.6.1.27" evidence="3 17"/>
<keyword evidence="12 17" id="KW-0046">Antibiotic resistance</keyword>
<evidence type="ECO:0000256" key="6">
    <source>
        <dbReference type="ARBA" id="ARBA00022692"/>
    </source>
</evidence>
<evidence type="ECO:0000256" key="16">
    <source>
        <dbReference type="ARBA" id="ARBA00047594"/>
    </source>
</evidence>
<comment type="caution">
    <text evidence="18">The sequence shown here is derived from an EMBL/GenBank/DDBJ whole genome shotgun (WGS) entry which is preliminary data.</text>
</comment>
<comment type="miscellaneous">
    <text evidence="17">Bacitracin is thought to be involved in the inhibition of peptidoglycan synthesis by sequestering undecaprenyl diphosphate, thereby reducing the pool of lipid carrier available.</text>
</comment>
<dbReference type="GO" id="GO:0050380">
    <property type="term" value="F:undecaprenyl-diphosphatase activity"/>
    <property type="evidence" value="ECO:0007669"/>
    <property type="project" value="UniProtKB-EC"/>
</dbReference>
<keyword evidence="11 17" id="KW-0472">Membrane</keyword>
<keyword evidence="9 17" id="KW-0573">Peptidoglycan synthesis</keyword>
<evidence type="ECO:0000313" key="18">
    <source>
        <dbReference type="EMBL" id="MCT7967200.1"/>
    </source>
</evidence>
<evidence type="ECO:0000313" key="19">
    <source>
        <dbReference type="Proteomes" id="UP001525890"/>
    </source>
</evidence>
<evidence type="ECO:0000256" key="11">
    <source>
        <dbReference type="ARBA" id="ARBA00023136"/>
    </source>
</evidence>
<accession>A0ABT2MT90</accession>
<organism evidence="18 19">
    <name type="scientific">Laspinema palackyanum D2a</name>
    <dbReference type="NCBI Taxonomy" id="2953684"/>
    <lineage>
        <taxon>Bacteria</taxon>
        <taxon>Bacillati</taxon>
        <taxon>Cyanobacteriota</taxon>
        <taxon>Cyanophyceae</taxon>
        <taxon>Oscillatoriophycideae</taxon>
        <taxon>Oscillatoriales</taxon>
        <taxon>Laspinemataceae</taxon>
        <taxon>Laspinema</taxon>
        <taxon>Laspinema palackyanum</taxon>
    </lineage>
</organism>
<comment type="similarity">
    <text evidence="2 17">Belongs to the UppP family.</text>
</comment>
<name>A0ABT2MT90_9CYAN</name>